<dbReference type="Proteomes" id="UP000255417">
    <property type="component" value="Unassembled WGS sequence"/>
</dbReference>
<evidence type="ECO:0000313" key="1">
    <source>
        <dbReference type="EMBL" id="SUB59518.1"/>
    </source>
</evidence>
<dbReference type="SUPFAM" id="SSF75169">
    <property type="entry name" value="DsrEFH-like"/>
    <property type="match status" value="1"/>
</dbReference>
<protein>
    <submittedName>
        <fullName evidence="1">Sulfur transfer complex subunit TusB</fullName>
    </submittedName>
</protein>
<keyword evidence="2" id="KW-1185">Reference proteome</keyword>
<dbReference type="InterPro" id="IPR027396">
    <property type="entry name" value="DsrEFH-like"/>
</dbReference>
<dbReference type="GO" id="GO:0002143">
    <property type="term" value="P:tRNA wobble position uridine thiolation"/>
    <property type="evidence" value="ECO:0007669"/>
    <property type="project" value="InterPro"/>
</dbReference>
<name>A0A379CBL3_9PAST</name>
<gene>
    <name evidence="1" type="ORF">NCTC12872_01506</name>
</gene>
<dbReference type="Pfam" id="PF04077">
    <property type="entry name" value="DsrH"/>
    <property type="match status" value="1"/>
</dbReference>
<dbReference type="EMBL" id="UGTA01000001">
    <property type="protein sequence ID" value="SUB59518.1"/>
    <property type="molecule type" value="Genomic_DNA"/>
</dbReference>
<dbReference type="RefSeq" id="WP_115315988.1">
    <property type="nucleotide sequence ID" value="NZ_LWIF01000001.1"/>
</dbReference>
<dbReference type="OrthoDB" id="7064722at2"/>
<dbReference type="PANTHER" id="PTHR37526:SF1">
    <property type="entry name" value="PROTEIN TUSB"/>
    <property type="match status" value="1"/>
</dbReference>
<dbReference type="Gene3D" id="3.40.1260.10">
    <property type="entry name" value="DsrEFH-like"/>
    <property type="match status" value="1"/>
</dbReference>
<dbReference type="AlphaFoldDB" id="A0A379CBL3"/>
<evidence type="ECO:0000313" key="2">
    <source>
        <dbReference type="Proteomes" id="UP000255417"/>
    </source>
</evidence>
<dbReference type="NCBIfam" id="TIGR03011">
    <property type="entry name" value="sulf_tusB_dsrH"/>
    <property type="match status" value="1"/>
</dbReference>
<sequence length="91" mass="10374">MLYTLSNAQYNLSELEEILGNITEQDAVVLWQNGVLQAVKNSQLFAKIANLYILEQDVQARGLAITRSNFQQINLTQLVELTEKYYPQLAL</sequence>
<organism evidence="1 2">
    <name type="scientific">Phocoenobacter uteri</name>
    <dbReference type="NCBI Taxonomy" id="146806"/>
    <lineage>
        <taxon>Bacteria</taxon>
        <taxon>Pseudomonadati</taxon>
        <taxon>Pseudomonadota</taxon>
        <taxon>Gammaproteobacteria</taxon>
        <taxon>Pasteurellales</taxon>
        <taxon>Pasteurellaceae</taxon>
        <taxon>Phocoenobacter</taxon>
    </lineage>
</organism>
<dbReference type="GO" id="GO:1990228">
    <property type="term" value="C:sulfurtransferase complex"/>
    <property type="evidence" value="ECO:0007669"/>
    <property type="project" value="TreeGrafter"/>
</dbReference>
<reference evidence="1 2" key="1">
    <citation type="submission" date="2018-06" db="EMBL/GenBank/DDBJ databases">
        <authorList>
            <consortium name="Pathogen Informatics"/>
            <person name="Doyle S."/>
        </authorList>
    </citation>
    <scope>NUCLEOTIDE SEQUENCE [LARGE SCALE GENOMIC DNA]</scope>
    <source>
        <strain evidence="1 2">NCTC12872</strain>
    </source>
</reference>
<accession>A0A379CBL3</accession>
<proteinExistence type="predicted"/>
<dbReference type="PANTHER" id="PTHR37526">
    <property type="entry name" value="PROTEIN TUSB"/>
    <property type="match status" value="1"/>
</dbReference>
<dbReference type="InterPro" id="IPR007215">
    <property type="entry name" value="Sulphur_relay_TusB/DsrH"/>
</dbReference>